<dbReference type="Pfam" id="PF03184">
    <property type="entry name" value="DDE_1"/>
    <property type="match status" value="1"/>
</dbReference>
<feature type="compositionally biased region" description="Low complexity" evidence="1">
    <location>
        <begin position="59"/>
        <end position="88"/>
    </location>
</feature>
<organism evidence="3 4">
    <name type="scientific">Mycena venus</name>
    <dbReference type="NCBI Taxonomy" id="2733690"/>
    <lineage>
        <taxon>Eukaryota</taxon>
        <taxon>Fungi</taxon>
        <taxon>Dikarya</taxon>
        <taxon>Basidiomycota</taxon>
        <taxon>Agaricomycotina</taxon>
        <taxon>Agaricomycetes</taxon>
        <taxon>Agaricomycetidae</taxon>
        <taxon>Agaricales</taxon>
        <taxon>Marasmiineae</taxon>
        <taxon>Mycenaceae</taxon>
        <taxon>Mycena</taxon>
    </lineage>
</organism>
<accession>A0A8H6Z7I5</accession>
<feature type="region of interest" description="Disordered" evidence="1">
    <location>
        <begin position="20"/>
        <end position="185"/>
    </location>
</feature>
<sequence>MPSIFIQTNVLISFYRRAADHSDDESNGNISKSIVSRPRKVQKRAPIVDLTAEDDENMPAVVPAPLPRVASTSVAPTAPTKPSPTTAAPRHDTDTPVARPMAASAPIPPSKASGTAATPRTAPQQQAESQRKRHAAEAKERMQAAAKREEEQKACAAERRKDLNRDRQQRFRDRKKASGDSMAKKTKNIVLNVQKQTVAADVNVAEVSRPSGQKWKAGRTGKKNGVIQKRHQRVNWYHPFLWSSIDSIAPRVGWSPTMIVASLQRQNPQMYGRLNKGTVQKWISKNRRDWSTKTKKNVARRHALAGTGRVGVLSPYPELVATIKTKLQDLRASGVCVGRLLTRSIIIAIIKEKQPELLANFKCTAAKLPDNVDEVCMRAFFRIVHLVNFYDIPPELIVNMDQTGVMLMVANNKTYNPKGSRQLDIHGRDEKRAYSLLVGSTPKGKLLTFQQVWSGKTKASLPRDNAPGMAAAKKYRFHFAFAESKKTTSHFSTLKTMKEWVHYVLVPYIEGQIQLLGLEPDQKAILYSDVYPVHTGIEFRTFILEEFPNIFLVFVPANCTSVLQPADIGLNRVFKHHIKQAYLDWMVAAHTEQLKNGLTVEQVKFTTSLPVLRDASVKPIVDLYEWGQTQTSQDLIKRAWEKCIVGEFNLGAECLTSKKIKAAYRQYLLQNPDFRKEIEDKIGNVLGLDDDMVAAGVEIKAREVAAMGTDDVFTDEVNTDPTDIPLHSVVQAALQLEIPTTQLPAAGNFCVSSDTVRADDNGILAGSGDIENIWAYNDNGCPWSKGNLADETFEQS</sequence>
<dbReference type="InterPro" id="IPR004875">
    <property type="entry name" value="DDE_SF_endonuclease_dom"/>
</dbReference>
<feature type="domain" description="DDE-1" evidence="2">
    <location>
        <begin position="493"/>
        <end position="609"/>
    </location>
</feature>
<proteinExistence type="predicted"/>
<dbReference type="OrthoDB" id="3341102at2759"/>
<name>A0A8H6Z7I5_9AGAR</name>
<reference evidence="3" key="1">
    <citation type="submission" date="2020-05" db="EMBL/GenBank/DDBJ databases">
        <title>Mycena genomes resolve the evolution of fungal bioluminescence.</title>
        <authorList>
            <person name="Tsai I.J."/>
        </authorList>
    </citation>
    <scope>NUCLEOTIDE SEQUENCE</scope>
    <source>
        <strain evidence="3">CCC161011</strain>
    </source>
</reference>
<evidence type="ECO:0000259" key="2">
    <source>
        <dbReference type="Pfam" id="PF03184"/>
    </source>
</evidence>
<comment type="caution">
    <text evidence="3">The sequence shown here is derived from an EMBL/GenBank/DDBJ whole genome shotgun (WGS) entry which is preliminary data.</text>
</comment>
<evidence type="ECO:0000313" key="3">
    <source>
        <dbReference type="EMBL" id="KAF7372434.1"/>
    </source>
</evidence>
<dbReference type="Proteomes" id="UP000620124">
    <property type="component" value="Unassembled WGS sequence"/>
</dbReference>
<dbReference type="AlphaFoldDB" id="A0A8H6Z7I5"/>
<keyword evidence="4" id="KW-1185">Reference proteome</keyword>
<protein>
    <submittedName>
        <fullName evidence="3">DDE superfamily protein</fullName>
    </submittedName>
</protein>
<dbReference type="GO" id="GO:0003676">
    <property type="term" value="F:nucleic acid binding"/>
    <property type="evidence" value="ECO:0007669"/>
    <property type="project" value="InterPro"/>
</dbReference>
<gene>
    <name evidence="3" type="ORF">MVEN_00104700</name>
</gene>
<feature type="compositionally biased region" description="Low complexity" evidence="1">
    <location>
        <begin position="98"/>
        <end position="127"/>
    </location>
</feature>
<dbReference type="EMBL" id="JACAZI010000001">
    <property type="protein sequence ID" value="KAF7372434.1"/>
    <property type="molecule type" value="Genomic_DNA"/>
</dbReference>
<evidence type="ECO:0000313" key="4">
    <source>
        <dbReference type="Proteomes" id="UP000620124"/>
    </source>
</evidence>
<evidence type="ECO:0000256" key="1">
    <source>
        <dbReference type="SAM" id="MobiDB-lite"/>
    </source>
</evidence>
<feature type="compositionally biased region" description="Basic and acidic residues" evidence="1">
    <location>
        <begin position="135"/>
        <end position="171"/>
    </location>
</feature>